<gene>
    <name evidence="3" type="ORF">C7452_0847</name>
</gene>
<dbReference type="NCBIfam" id="NF038353">
    <property type="entry name" value="FxLYD_dom"/>
    <property type="match status" value="1"/>
</dbReference>
<evidence type="ECO:0000313" key="3">
    <source>
        <dbReference type="EMBL" id="REE28823.1"/>
    </source>
</evidence>
<name>A0A371NE95_9EURY</name>
<sequence length="169" mass="18021">MSWWKEQSSATKAGVLIGALCLGVILVVAIAGMMAPDNSQTGVESVDESSGSTGYENSGATGTESDIVVEDLQVVSEGYGSYSVKGKITPSTDFSYLEMHLKWYDSEGNLLYDDPLAWNINNAKAGQTVKFSAVDFIDTGTPSKVEVMIFDSSFAADDSSAIYRTTVNV</sequence>
<keyword evidence="4" id="KW-1185">Reference proteome</keyword>
<proteinExistence type="predicted"/>
<dbReference type="AlphaFoldDB" id="A0A371NE95"/>
<keyword evidence="2" id="KW-1133">Transmembrane helix</keyword>
<keyword evidence="2" id="KW-0812">Transmembrane</keyword>
<dbReference type="EMBL" id="QREL01000001">
    <property type="protein sequence ID" value="REE28823.1"/>
    <property type="molecule type" value="Genomic_DNA"/>
</dbReference>
<dbReference type="Proteomes" id="UP000256864">
    <property type="component" value="Unassembled WGS sequence"/>
</dbReference>
<organism evidence="3 4">
    <name type="scientific">Methanothermobacter defluvii</name>
    <dbReference type="NCBI Taxonomy" id="49339"/>
    <lineage>
        <taxon>Archaea</taxon>
        <taxon>Methanobacteriati</taxon>
        <taxon>Methanobacteriota</taxon>
        <taxon>Methanomada group</taxon>
        <taxon>Methanobacteria</taxon>
        <taxon>Methanobacteriales</taxon>
        <taxon>Methanobacteriaceae</taxon>
        <taxon>Methanothermobacter</taxon>
    </lineage>
</organism>
<evidence type="ECO:0000256" key="1">
    <source>
        <dbReference type="SAM" id="MobiDB-lite"/>
    </source>
</evidence>
<comment type="caution">
    <text evidence="3">The sequence shown here is derived from an EMBL/GenBank/DDBJ whole genome shotgun (WGS) entry which is preliminary data.</text>
</comment>
<feature type="region of interest" description="Disordered" evidence="1">
    <location>
        <begin position="39"/>
        <end position="61"/>
    </location>
</feature>
<keyword evidence="2" id="KW-0472">Membrane</keyword>
<protein>
    <submittedName>
        <fullName evidence="3">Uncharacterized protein</fullName>
    </submittedName>
</protein>
<evidence type="ECO:0000256" key="2">
    <source>
        <dbReference type="SAM" id="Phobius"/>
    </source>
</evidence>
<accession>A0A371NE95</accession>
<feature type="transmembrane region" description="Helical" evidence="2">
    <location>
        <begin position="12"/>
        <end position="35"/>
    </location>
</feature>
<reference evidence="3 4" key="1">
    <citation type="submission" date="2018-07" db="EMBL/GenBank/DDBJ databases">
        <title>Genomic Encyclopedia of Type Strains, Phase IV (KMG-IV): sequencing the most valuable type-strain genomes for metagenomic binning, comparative biology and taxonomic classification.</title>
        <authorList>
            <person name="Goeker M."/>
        </authorList>
    </citation>
    <scope>NUCLEOTIDE SEQUENCE [LARGE SCALE GENOMIC DNA]</scope>
    <source>
        <strain evidence="3 4">DSM 7466</strain>
    </source>
</reference>
<dbReference type="RefSeq" id="WP_245942828.1">
    <property type="nucleotide sequence ID" value="NZ_QREL01000001.1"/>
</dbReference>
<dbReference type="InterPro" id="IPR047676">
    <property type="entry name" value="FxLYD_dom"/>
</dbReference>
<evidence type="ECO:0000313" key="4">
    <source>
        <dbReference type="Proteomes" id="UP000256864"/>
    </source>
</evidence>